<dbReference type="HOGENOM" id="CLU_3181504_0_0_0"/>
<organism evidence="1 2">
    <name type="scientific">Nitrospira defluvii</name>
    <dbReference type="NCBI Taxonomy" id="330214"/>
    <lineage>
        <taxon>Bacteria</taxon>
        <taxon>Pseudomonadati</taxon>
        <taxon>Nitrospirota</taxon>
        <taxon>Nitrospiria</taxon>
        <taxon>Nitrospirales</taxon>
        <taxon>Nitrospiraceae</taxon>
        <taxon>Nitrospira</taxon>
    </lineage>
</organism>
<name>D8PH06_9BACT</name>
<dbReference type="KEGG" id="nde:NIDE2838"/>
<proteinExistence type="predicted"/>
<accession>D8PH06</accession>
<dbReference type="EMBL" id="FP929003">
    <property type="protein sequence ID" value="CBK42543.1"/>
    <property type="molecule type" value="Genomic_DNA"/>
</dbReference>
<dbReference type="AlphaFoldDB" id="D8PH06"/>
<reference evidence="1 2" key="1">
    <citation type="journal article" date="2010" name="Proc. Natl. Acad. Sci. U.S.A.">
        <title>A Nitrospira metagenome illuminates the physiology and evolution of globally important nitrite-oxidizing bacteria.</title>
        <authorList>
            <person name="Lucker S."/>
            <person name="Wagner M."/>
            <person name="Maixner F."/>
            <person name="Pelletier E."/>
            <person name="Koch H."/>
            <person name="Vacherie B."/>
            <person name="Rattei T."/>
            <person name="Sinninghe Damste J."/>
            <person name="Spieck E."/>
            <person name="Le Paslier D."/>
            <person name="Daims H."/>
        </authorList>
    </citation>
    <scope>NUCLEOTIDE SEQUENCE [LARGE SCALE GENOMIC DNA]</scope>
</reference>
<dbReference type="Proteomes" id="UP000001660">
    <property type="component" value="Chromosome"/>
</dbReference>
<evidence type="ECO:0000313" key="2">
    <source>
        <dbReference type="Proteomes" id="UP000001660"/>
    </source>
</evidence>
<gene>
    <name evidence="1" type="ORF">NIDE2838</name>
</gene>
<protein>
    <submittedName>
        <fullName evidence="1">Uncharacterized protein</fullName>
    </submittedName>
</protein>
<keyword evidence="2" id="KW-1185">Reference proteome</keyword>
<evidence type="ECO:0000313" key="1">
    <source>
        <dbReference type="EMBL" id="CBK42543.1"/>
    </source>
</evidence>
<sequence>MHVRFGERACETAGRKTGMARMSYSNPYIPMARGVSNHAKLTPVIM</sequence>